<dbReference type="PROSITE" id="PS50850">
    <property type="entry name" value="MFS"/>
    <property type="match status" value="1"/>
</dbReference>
<dbReference type="STRING" id="126957.T1JCC0"/>
<evidence type="ECO:0000313" key="7">
    <source>
        <dbReference type="EnsemblMetazoa" id="SMAR011430-PA"/>
    </source>
</evidence>
<keyword evidence="8" id="KW-1185">Reference proteome</keyword>
<feature type="transmembrane region" description="Helical" evidence="5">
    <location>
        <begin position="468"/>
        <end position="489"/>
    </location>
</feature>
<keyword evidence="2 5" id="KW-0812">Transmembrane</keyword>
<dbReference type="eggNOG" id="KOG0255">
    <property type="taxonomic scope" value="Eukaryota"/>
</dbReference>
<evidence type="ECO:0000256" key="1">
    <source>
        <dbReference type="ARBA" id="ARBA00004141"/>
    </source>
</evidence>
<proteinExistence type="predicted"/>
<evidence type="ECO:0000256" key="2">
    <source>
        <dbReference type="ARBA" id="ARBA00022692"/>
    </source>
</evidence>
<dbReference type="GO" id="GO:0016020">
    <property type="term" value="C:membrane"/>
    <property type="evidence" value="ECO:0007669"/>
    <property type="project" value="UniProtKB-SubCell"/>
</dbReference>
<dbReference type="AlphaFoldDB" id="T1JCC0"/>
<protein>
    <recommendedName>
        <fullName evidence="6">Major facilitator superfamily (MFS) profile domain-containing protein</fullName>
    </recommendedName>
</protein>
<dbReference type="GO" id="GO:0022857">
    <property type="term" value="F:transmembrane transporter activity"/>
    <property type="evidence" value="ECO:0007669"/>
    <property type="project" value="InterPro"/>
</dbReference>
<dbReference type="InterPro" id="IPR005828">
    <property type="entry name" value="MFS_sugar_transport-like"/>
</dbReference>
<dbReference type="EMBL" id="JH432064">
    <property type="status" value="NOT_ANNOTATED_CDS"/>
    <property type="molecule type" value="Genomic_DNA"/>
</dbReference>
<dbReference type="InterPro" id="IPR020846">
    <property type="entry name" value="MFS_dom"/>
</dbReference>
<feature type="transmembrane region" description="Helical" evidence="5">
    <location>
        <begin position="519"/>
        <end position="544"/>
    </location>
</feature>
<keyword evidence="4 5" id="KW-0472">Membrane</keyword>
<evidence type="ECO:0000259" key="6">
    <source>
        <dbReference type="PROSITE" id="PS50850"/>
    </source>
</evidence>
<feature type="transmembrane region" description="Helical" evidence="5">
    <location>
        <begin position="154"/>
        <end position="172"/>
    </location>
</feature>
<dbReference type="CDD" id="cd17317">
    <property type="entry name" value="MFS_SLC22"/>
    <property type="match status" value="1"/>
</dbReference>
<feature type="transmembrane region" description="Helical" evidence="5">
    <location>
        <begin position="24"/>
        <end position="46"/>
    </location>
</feature>
<feature type="transmembrane region" description="Helical" evidence="5">
    <location>
        <begin position="496"/>
        <end position="513"/>
    </location>
</feature>
<dbReference type="Gene3D" id="1.20.1250.20">
    <property type="entry name" value="MFS general substrate transporter like domains"/>
    <property type="match status" value="1"/>
</dbReference>
<dbReference type="Proteomes" id="UP000014500">
    <property type="component" value="Unassembled WGS sequence"/>
</dbReference>
<dbReference type="PhylomeDB" id="T1JCC0"/>
<dbReference type="HOGENOM" id="CLU_001265_33_4_1"/>
<feature type="domain" description="Major facilitator superfamily (MFS) profile" evidence="6">
    <location>
        <begin position="93"/>
        <end position="610"/>
    </location>
</feature>
<feature type="transmembrane region" description="Helical" evidence="5">
    <location>
        <begin position="265"/>
        <end position="283"/>
    </location>
</feature>
<dbReference type="Pfam" id="PF07690">
    <property type="entry name" value="MFS_1"/>
    <property type="match status" value="1"/>
</dbReference>
<feature type="transmembrane region" description="Helical" evidence="5">
    <location>
        <begin position="237"/>
        <end position="259"/>
    </location>
</feature>
<evidence type="ECO:0000256" key="3">
    <source>
        <dbReference type="ARBA" id="ARBA00022989"/>
    </source>
</evidence>
<feature type="transmembrane region" description="Helical" evidence="5">
    <location>
        <begin position="556"/>
        <end position="579"/>
    </location>
</feature>
<sequence>MEAANDFEYLLSKAGALGPWQIRLFLFIGLNGFFMAFQHLGSVFLADTPDHWCRLPPAAYASASRANLTLEQTKYIGIPLETWRGKERLSQCTYYQYNFSSFNLSFDDFSLYNRSEPTNYCNEWQFDNSQYISTIVTEWNLVCSWKWLKSTVQASYMAGVLIGCLIFGFISDRFGRRKALLISQALFCISSILASFAPGYVTFIFGRFLTGVSAPGIFGCAFVLITEIVDTKWRAMIGVYYQLPFGIGYATLPAIAYLLRERQELQLALSIPSIVILLSYWVIPESPRWLITKNRFEEALQVLHKCAKTNKRVLPPDNEVMQIMKEMQKKEEASRNQEAAVNRLLLITRLCSTLEMTKRTAAAYFTCPDGMGWGRTQPISSHAKKPVQSGHRTNRIIPCTLNYLLSPDKPIFARTPQVFLHGLVWAQLIVSGLHRFPVGAMSGPHRFVVATVYYGLALNSPTLGGNPYLVVFLGGIFEIPAYLLGSLIISRSGRKITYSITFILAGIACLLITCTPSNITWLISTFAVVGKFFITITFAISYLYTAELFPTVIRNIAVSYGSMVGRVGSISSPYIVYLLGHHNKILPLILFGIGSIIAGLVALVLPETKNTHLVENISEYQQTNKK</sequence>
<feature type="transmembrane region" description="Helical" evidence="5">
    <location>
        <begin position="179"/>
        <end position="198"/>
    </location>
</feature>
<reference evidence="8" key="1">
    <citation type="submission" date="2011-05" db="EMBL/GenBank/DDBJ databases">
        <authorList>
            <person name="Richards S.R."/>
            <person name="Qu J."/>
            <person name="Jiang H."/>
            <person name="Jhangiani S.N."/>
            <person name="Agravi P."/>
            <person name="Goodspeed R."/>
            <person name="Gross S."/>
            <person name="Mandapat C."/>
            <person name="Jackson L."/>
            <person name="Mathew T."/>
            <person name="Pu L."/>
            <person name="Thornton R."/>
            <person name="Saada N."/>
            <person name="Wilczek-Boney K.B."/>
            <person name="Lee S."/>
            <person name="Kovar C."/>
            <person name="Wu Y."/>
            <person name="Scherer S.E."/>
            <person name="Worley K.C."/>
            <person name="Muzny D.M."/>
            <person name="Gibbs R."/>
        </authorList>
    </citation>
    <scope>NUCLEOTIDE SEQUENCE</scope>
    <source>
        <strain evidence="8">Brora</strain>
    </source>
</reference>
<dbReference type="Pfam" id="PF00083">
    <property type="entry name" value="Sugar_tr"/>
    <property type="match status" value="1"/>
</dbReference>
<dbReference type="EnsemblMetazoa" id="SMAR011430-RA">
    <property type="protein sequence ID" value="SMAR011430-PA"/>
    <property type="gene ID" value="SMAR011430"/>
</dbReference>
<evidence type="ECO:0000313" key="8">
    <source>
        <dbReference type="Proteomes" id="UP000014500"/>
    </source>
</evidence>
<accession>T1JCC0</accession>
<dbReference type="InterPro" id="IPR036259">
    <property type="entry name" value="MFS_trans_sf"/>
</dbReference>
<comment type="subcellular location">
    <subcellularLocation>
        <location evidence="1">Membrane</location>
        <topology evidence="1">Multi-pass membrane protein</topology>
    </subcellularLocation>
</comment>
<dbReference type="PANTHER" id="PTHR24064">
    <property type="entry name" value="SOLUTE CARRIER FAMILY 22 MEMBER"/>
    <property type="match status" value="1"/>
</dbReference>
<feature type="transmembrane region" description="Helical" evidence="5">
    <location>
        <begin position="585"/>
        <end position="605"/>
    </location>
</feature>
<reference evidence="7" key="2">
    <citation type="submission" date="2015-02" db="UniProtKB">
        <authorList>
            <consortium name="EnsemblMetazoa"/>
        </authorList>
    </citation>
    <scope>IDENTIFICATION</scope>
</reference>
<evidence type="ECO:0000256" key="5">
    <source>
        <dbReference type="SAM" id="Phobius"/>
    </source>
</evidence>
<name>T1JCC0_STRMM</name>
<feature type="transmembrane region" description="Helical" evidence="5">
    <location>
        <begin position="204"/>
        <end position="225"/>
    </location>
</feature>
<dbReference type="SUPFAM" id="SSF103473">
    <property type="entry name" value="MFS general substrate transporter"/>
    <property type="match status" value="1"/>
</dbReference>
<keyword evidence="3 5" id="KW-1133">Transmembrane helix</keyword>
<evidence type="ECO:0000256" key="4">
    <source>
        <dbReference type="ARBA" id="ARBA00023136"/>
    </source>
</evidence>
<dbReference type="InterPro" id="IPR011701">
    <property type="entry name" value="MFS"/>
</dbReference>
<organism evidence="7 8">
    <name type="scientific">Strigamia maritima</name>
    <name type="common">European centipede</name>
    <name type="synonym">Geophilus maritimus</name>
    <dbReference type="NCBI Taxonomy" id="126957"/>
    <lineage>
        <taxon>Eukaryota</taxon>
        <taxon>Metazoa</taxon>
        <taxon>Ecdysozoa</taxon>
        <taxon>Arthropoda</taxon>
        <taxon>Myriapoda</taxon>
        <taxon>Chilopoda</taxon>
        <taxon>Pleurostigmophora</taxon>
        <taxon>Geophilomorpha</taxon>
        <taxon>Linotaeniidae</taxon>
        <taxon>Strigamia</taxon>
    </lineage>
</organism>